<sequence length="159" mass="18181">MALAAFLLSFGRQPIQLWHIANLFVLLFSEFCQQESENIHDTTDESSNNTPALSHKPQDVFVILHMETDVERQEREAEEHRIRQQQEELAKRMVDLHQRGRTAQEAILQAMLGEHDVFMTSQHNIVVAKGLLNNIKFPEDPTINNTIGQIKPMIEAAAV</sequence>
<feature type="coiled-coil region" evidence="1">
    <location>
        <begin position="63"/>
        <end position="90"/>
    </location>
</feature>
<keyword evidence="2" id="KW-0732">Signal</keyword>
<dbReference type="AlphaFoldDB" id="Q10IE4"/>
<evidence type="ECO:0000256" key="1">
    <source>
        <dbReference type="SAM" id="Coils"/>
    </source>
</evidence>
<reference evidence="4" key="1">
    <citation type="journal article" date="2005" name="Nature">
        <title>The map-based sequence of the rice genome.</title>
        <authorList>
            <consortium name="International rice genome sequencing project (IRGSP)"/>
            <person name="Matsumoto T."/>
            <person name="Wu J."/>
            <person name="Kanamori H."/>
            <person name="Katayose Y."/>
            <person name="Fujisawa M."/>
            <person name="Namiki N."/>
            <person name="Mizuno H."/>
            <person name="Yamamoto K."/>
            <person name="Antonio B.A."/>
            <person name="Baba T."/>
            <person name="Sakata K."/>
            <person name="Nagamura Y."/>
            <person name="Aoki H."/>
            <person name="Arikawa K."/>
            <person name="Arita K."/>
            <person name="Bito T."/>
            <person name="Chiden Y."/>
            <person name="Fujitsuka N."/>
            <person name="Fukunaka R."/>
            <person name="Hamada M."/>
            <person name="Harada C."/>
            <person name="Hayashi A."/>
            <person name="Hijishita S."/>
            <person name="Honda M."/>
            <person name="Hosokawa S."/>
            <person name="Ichikawa Y."/>
            <person name="Idonuma A."/>
            <person name="Iijima M."/>
            <person name="Ikeda M."/>
            <person name="Ikeno M."/>
            <person name="Ito K."/>
            <person name="Ito S."/>
            <person name="Ito T."/>
            <person name="Ito Y."/>
            <person name="Ito Y."/>
            <person name="Iwabuchi A."/>
            <person name="Kamiya K."/>
            <person name="Karasawa W."/>
            <person name="Kurita K."/>
            <person name="Katagiri S."/>
            <person name="Kikuta A."/>
            <person name="Kobayashi H."/>
            <person name="Kobayashi N."/>
            <person name="Machita K."/>
            <person name="Maehara T."/>
            <person name="Masukawa M."/>
            <person name="Mizubayashi T."/>
            <person name="Mukai Y."/>
            <person name="Nagasaki H."/>
            <person name="Nagata Y."/>
            <person name="Naito S."/>
            <person name="Nakashima M."/>
            <person name="Nakama Y."/>
            <person name="Nakamichi Y."/>
            <person name="Nakamura M."/>
            <person name="Meguro A."/>
            <person name="Negishi M."/>
            <person name="Ohta I."/>
            <person name="Ohta T."/>
            <person name="Okamoto M."/>
            <person name="Ono N."/>
            <person name="Saji S."/>
            <person name="Sakaguchi M."/>
            <person name="Sakai K."/>
            <person name="Shibata M."/>
            <person name="Shimokawa T."/>
            <person name="Song J."/>
            <person name="Takazaki Y."/>
            <person name="Terasawa K."/>
            <person name="Tsugane M."/>
            <person name="Tsuji K."/>
            <person name="Ueda S."/>
            <person name="Waki K."/>
            <person name="Yamagata H."/>
            <person name="Yamamoto M."/>
            <person name="Yamamoto S."/>
            <person name="Yamane H."/>
            <person name="Yoshiki S."/>
            <person name="Yoshihara R."/>
            <person name="Yukawa K."/>
            <person name="Zhong H."/>
            <person name="Yano M."/>
            <person name="Yuan Q."/>
            <person name="Ouyang S."/>
            <person name="Liu J."/>
            <person name="Jones K.M."/>
            <person name="Gansberger K."/>
            <person name="Moffat K."/>
            <person name="Hill J."/>
            <person name="Bera J."/>
            <person name="Fadrosh D."/>
            <person name="Jin S."/>
            <person name="Johri S."/>
            <person name="Kim M."/>
            <person name="Overton L."/>
            <person name="Reardon M."/>
            <person name="Tsitrin T."/>
            <person name="Vuong H."/>
            <person name="Weaver B."/>
            <person name="Ciecko A."/>
            <person name="Tallon L."/>
            <person name="Jackson J."/>
            <person name="Pai G."/>
            <person name="Aken S.V."/>
            <person name="Utterback T."/>
            <person name="Reidmuller S."/>
            <person name="Feldblyum T."/>
            <person name="Hsiao J."/>
            <person name="Zismann V."/>
            <person name="Iobst S."/>
            <person name="de Vazeille A.R."/>
            <person name="Buell C.R."/>
            <person name="Ying K."/>
            <person name="Li Y."/>
            <person name="Lu T."/>
            <person name="Huang Y."/>
            <person name="Zhao Q."/>
            <person name="Feng Q."/>
            <person name="Zhang L."/>
            <person name="Zhu J."/>
            <person name="Weng Q."/>
            <person name="Mu J."/>
            <person name="Lu Y."/>
            <person name="Fan D."/>
            <person name="Liu Y."/>
            <person name="Guan J."/>
            <person name="Zhang Y."/>
            <person name="Yu S."/>
            <person name="Liu X."/>
            <person name="Zhang Y."/>
            <person name="Hong G."/>
            <person name="Han B."/>
            <person name="Choisne N."/>
            <person name="Demange N."/>
            <person name="Orjeda G."/>
            <person name="Samain S."/>
            <person name="Cattolico L."/>
            <person name="Pelletier E."/>
            <person name="Couloux A."/>
            <person name="Segurens B."/>
            <person name="Wincker P."/>
            <person name="D'Hont A."/>
            <person name="Scarpelli C."/>
            <person name="Weissenbach J."/>
            <person name="Salanoubat M."/>
            <person name="Quetier F."/>
            <person name="Yu Y."/>
            <person name="Kim H.R."/>
            <person name="Rambo T."/>
            <person name="Currie J."/>
            <person name="Collura K."/>
            <person name="Luo M."/>
            <person name="Yang T."/>
            <person name="Ammiraju J.S.S."/>
            <person name="Engler F."/>
            <person name="Soderlund C."/>
            <person name="Wing R.A."/>
            <person name="Palmer L.E."/>
            <person name="de la Bastide M."/>
            <person name="Spiegel L."/>
            <person name="Nascimento L."/>
            <person name="Zutavern T."/>
            <person name="O'Shaughnessy A."/>
            <person name="Dike S."/>
            <person name="Dedhia N."/>
            <person name="Preston R."/>
            <person name="Balija V."/>
            <person name="McCombie W.R."/>
            <person name="Chow T."/>
            <person name="Chen H."/>
            <person name="Chung M."/>
            <person name="Chen C."/>
            <person name="Shaw J."/>
            <person name="Wu H."/>
            <person name="Hsiao K."/>
            <person name="Chao Y."/>
            <person name="Chu M."/>
            <person name="Cheng C."/>
            <person name="Hour A."/>
            <person name="Lee P."/>
            <person name="Lin S."/>
            <person name="Lin Y."/>
            <person name="Liou J."/>
            <person name="Liu S."/>
            <person name="Hsing Y."/>
            <person name="Raghuvanshi S."/>
            <person name="Mohanty A."/>
            <person name="Bharti A.K."/>
            <person name="Gaur A."/>
            <person name="Gupta V."/>
            <person name="Kumar D."/>
            <person name="Ravi V."/>
            <person name="Vij S."/>
            <person name="Kapur A."/>
            <person name="Khurana P."/>
            <person name="Khurana P."/>
            <person name="Khurana J.P."/>
            <person name="Tyagi A.K."/>
            <person name="Gaikwad K."/>
            <person name="Singh A."/>
            <person name="Dalal V."/>
            <person name="Srivastava S."/>
            <person name="Dixit A."/>
            <person name="Pal A.K."/>
            <person name="Ghazi I.A."/>
            <person name="Yadav M."/>
            <person name="Pandit A."/>
            <person name="Bhargava A."/>
            <person name="Sureshbabu K."/>
            <person name="Batra K."/>
            <person name="Sharma T.R."/>
            <person name="Mohapatra T."/>
            <person name="Singh N.K."/>
            <person name="Messing J."/>
            <person name="Nelson A.B."/>
            <person name="Fuks G."/>
            <person name="Kavchok S."/>
            <person name="Keizer G."/>
            <person name="Linton E."/>
            <person name="Llaca V."/>
            <person name="Song R."/>
            <person name="Tanyolac B."/>
            <person name="Young S."/>
            <person name="Ho-Il K."/>
            <person name="Hahn J.H."/>
            <person name="Sangsakoo G."/>
            <person name="Vanavichit A."/>
            <person name="de Mattos Luiz.A.T."/>
            <person name="Zimmer P.D."/>
            <person name="Malone G."/>
            <person name="Dellagostin O."/>
            <person name="de Oliveira A.C."/>
            <person name="Bevan M."/>
            <person name="Bancroft I."/>
            <person name="Minx P."/>
            <person name="Cordum H."/>
            <person name="Wilson R."/>
            <person name="Cheng Z."/>
            <person name="Jin W."/>
            <person name="Jiang J."/>
            <person name="Leong S.A."/>
            <person name="Iwama H."/>
            <person name="Gojobori T."/>
            <person name="Itoh T."/>
            <person name="Niimura Y."/>
            <person name="Fujii Y."/>
            <person name="Habara T."/>
            <person name="Sakai H."/>
            <person name="Sato Y."/>
            <person name="Wilson G."/>
            <person name="Kumar K."/>
            <person name="McCouch S."/>
            <person name="Juretic N."/>
            <person name="Hoen D."/>
            <person name="Wright S."/>
            <person name="Bruskiewich R."/>
            <person name="Bureau T."/>
            <person name="Miyao A."/>
            <person name="Hirochika H."/>
            <person name="Nishikawa T."/>
            <person name="Kadowaki K."/>
            <person name="Sugiura M."/>
            <person name="Burr B."/>
            <person name="Sasaki T."/>
        </authorList>
    </citation>
    <scope>NUCLEOTIDE SEQUENCE [LARGE SCALE GENOMIC DNA]</scope>
    <source>
        <strain evidence="4">cv. Nipponbare</strain>
    </source>
</reference>
<feature type="chain" id="PRO_5024455715" evidence="2">
    <location>
        <begin position="35"/>
        <end position="159"/>
    </location>
</feature>
<reference evidence="4" key="2">
    <citation type="journal article" date="2008" name="Nucleic Acids Res.">
        <title>The rice annotation project database (RAP-DB): 2008 update.</title>
        <authorList>
            <consortium name="The rice annotation project (RAP)"/>
        </authorList>
    </citation>
    <scope>GENOME REANNOTATION</scope>
    <source>
        <strain evidence="4">cv. Nipponbare</strain>
    </source>
</reference>
<evidence type="ECO:0000256" key="2">
    <source>
        <dbReference type="SAM" id="SignalP"/>
    </source>
</evidence>
<keyword evidence="1" id="KW-0175">Coiled coil</keyword>
<name>Q10IE4_ORYSJ</name>
<proteinExistence type="predicted"/>
<protein>
    <submittedName>
        <fullName evidence="3">Uncharacterized protein</fullName>
    </submittedName>
</protein>
<evidence type="ECO:0000313" key="4">
    <source>
        <dbReference type="Proteomes" id="UP000000763"/>
    </source>
</evidence>
<feature type="signal peptide" evidence="2">
    <location>
        <begin position="1"/>
        <end position="34"/>
    </location>
</feature>
<gene>
    <name evidence="3" type="ORF">OSJNBa0053G10.13</name>
</gene>
<evidence type="ECO:0000313" key="3">
    <source>
        <dbReference type="EMBL" id="AAP44584.1"/>
    </source>
</evidence>
<accession>Q10IE4</accession>
<dbReference type="Proteomes" id="UP000000763">
    <property type="component" value="Chromosome 3"/>
</dbReference>
<dbReference type="EMBL" id="AC091233">
    <property type="protein sequence ID" value="AAP44584.1"/>
    <property type="molecule type" value="Genomic_DNA"/>
</dbReference>
<organism evidence="3 4">
    <name type="scientific">Oryza sativa subsp. japonica</name>
    <name type="common">Rice</name>
    <dbReference type="NCBI Taxonomy" id="39947"/>
    <lineage>
        <taxon>Eukaryota</taxon>
        <taxon>Viridiplantae</taxon>
        <taxon>Streptophyta</taxon>
        <taxon>Embryophyta</taxon>
        <taxon>Tracheophyta</taxon>
        <taxon>Spermatophyta</taxon>
        <taxon>Magnoliopsida</taxon>
        <taxon>Liliopsida</taxon>
        <taxon>Poales</taxon>
        <taxon>Poaceae</taxon>
        <taxon>BOP clade</taxon>
        <taxon>Oryzoideae</taxon>
        <taxon>Oryzeae</taxon>
        <taxon>Oryzinae</taxon>
        <taxon>Oryza</taxon>
        <taxon>Oryza sativa</taxon>
    </lineage>
</organism>